<protein>
    <submittedName>
        <fullName evidence="2">XRE family transcriptional regulator</fullName>
    </submittedName>
</protein>
<dbReference type="SUPFAM" id="SSF47413">
    <property type="entry name" value="lambda repressor-like DNA-binding domains"/>
    <property type="match status" value="1"/>
</dbReference>
<accession>A0A367F3X6</accession>
<name>A0A367F3X6_9ACTN</name>
<sequence>MANAFDPRLTPLQRFGRELARARKEADLTQVALGKRLGCSSSLVAHIEIGDRTPKPDLAARCDEVFGTGDLFRRLCRSVTFPSSGPGWFIEWADEIEPRARVLRSWDPLLIPGLLQIESYAGAVFRGGRAAPEAEIQERVTARMRRKLILERDNPPELWVLIEESVLNRPIGGPEVMAEQLDHLVDIAGRSAVRVQIVPFDSPCTDGLLSSFTIAELPDAPTAVSIESAGTGEVSAAHELVAAVWGQYDRIRAEAYRPGPSLQMIKEVRDQWQRKQET</sequence>
<dbReference type="GO" id="GO:0003677">
    <property type="term" value="F:DNA binding"/>
    <property type="evidence" value="ECO:0007669"/>
    <property type="project" value="InterPro"/>
</dbReference>
<dbReference type="Gene3D" id="1.10.260.40">
    <property type="entry name" value="lambda repressor-like DNA-binding domains"/>
    <property type="match status" value="1"/>
</dbReference>
<dbReference type="EMBL" id="QOIL01000023">
    <property type="protein sequence ID" value="RCG25074.1"/>
    <property type="molecule type" value="Genomic_DNA"/>
</dbReference>
<dbReference type="InterPro" id="IPR010982">
    <property type="entry name" value="Lambda_DNA-bd_dom_sf"/>
</dbReference>
<dbReference type="RefSeq" id="WP_114032706.1">
    <property type="nucleotide sequence ID" value="NZ_QOIL01000023.1"/>
</dbReference>
<evidence type="ECO:0000313" key="2">
    <source>
        <dbReference type="EMBL" id="RCG25074.1"/>
    </source>
</evidence>
<dbReference type="AlphaFoldDB" id="A0A367F3X6"/>
<dbReference type="SMART" id="SM00530">
    <property type="entry name" value="HTH_XRE"/>
    <property type="match status" value="1"/>
</dbReference>
<dbReference type="Pfam" id="PF13560">
    <property type="entry name" value="HTH_31"/>
    <property type="match status" value="1"/>
</dbReference>
<dbReference type="InterPro" id="IPR001387">
    <property type="entry name" value="Cro/C1-type_HTH"/>
</dbReference>
<dbReference type="OrthoDB" id="3466567at2"/>
<gene>
    <name evidence="2" type="ORF">DQ384_32555</name>
</gene>
<dbReference type="Pfam" id="PF19054">
    <property type="entry name" value="DUF5753"/>
    <property type="match status" value="1"/>
</dbReference>
<evidence type="ECO:0000313" key="3">
    <source>
        <dbReference type="Proteomes" id="UP000253094"/>
    </source>
</evidence>
<organism evidence="2 3">
    <name type="scientific">Sphaerisporangium album</name>
    <dbReference type="NCBI Taxonomy" id="509200"/>
    <lineage>
        <taxon>Bacteria</taxon>
        <taxon>Bacillati</taxon>
        <taxon>Actinomycetota</taxon>
        <taxon>Actinomycetes</taxon>
        <taxon>Streptosporangiales</taxon>
        <taxon>Streptosporangiaceae</taxon>
        <taxon>Sphaerisporangium</taxon>
    </lineage>
</organism>
<dbReference type="PROSITE" id="PS50943">
    <property type="entry name" value="HTH_CROC1"/>
    <property type="match status" value="1"/>
</dbReference>
<proteinExistence type="predicted"/>
<feature type="domain" description="HTH cro/C1-type" evidence="1">
    <location>
        <begin position="19"/>
        <end position="72"/>
    </location>
</feature>
<reference evidence="2 3" key="1">
    <citation type="submission" date="2018-06" db="EMBL/GenBank/DDBJ databases">
        <title>Sphaerisporangium craniellae sp. nov., isolated from a marine sponge in the South China Sea.</title>
        <authorList>
            <person name="Li L."/>
        </authorList>
    </citation>
    <scope>NUCLEOTIDE SEQUENCE [LARGE SCALE GENOMIC DNA]</scope>
    <source>
        <strain evidence="2 3">CCTCC AA 208026</strain>
    </source>
</reference>
<dbReference type="InterPro" id="IPR043917">
    <property type="entry name" value="DUF5753"/>
</dbReference>
<keyword evidence="3" id="KW-1185">Reference proteome</keyword>
<dbReference type="Proteomes" id="UP000253094">
    <property type="component" value="Unassembled WGS sequence"/>
</dbReference>
<comment type="caution">
    <text evidence="2">The sequence shown here is derived from an EMBL/GenBank/DDBJ whole genome shotgun (WGS) entry which is preliminary data.</text>
</comment>
<dbReference type="CDD" id="cd00093">
    <property type="entry name" value="HTH_XRE"/>
    <property type="match status" value="1"/>
</dbReference>
<evidence type="ECO:0000259" key="1">
    <source>
        <dbReference type="PROSITE" id="PS50943"/>
    </source>
</evidence>